<dbReference type="SUPFAM" id="SSF53335">
    <property type="entry name" value="S-adenosyl-L-methionine-dependent methyltransferases"/>
    <property type="match status" value="1"/>
</dbReference>
<dbReference type="AlphaFoldDB" id="A0A811YCF8"/>
<evidence type="ECO:0000256" key="1">
    <source>
        <dbReference type="ARBA" id="ARBA00022990"/>
    </source>
</evidence>
<dbReference type="GO" id="GO:0016768">
    <property type="term" value="F:spermine synthase activity"/>
    <property type="evidence" value="ECO:0007669"/>
    <property type="project" value="InterPro"/>
</dbReference>
<dbReference type="Proteomes" id="UP000645828">
    <property type="component" value="Unassembled WGS sequence"/>
</dbReference>
<comment type="caution">
    <text evidence="3">The sequence shown here is derived from an EMBL/GenBank/DDBJ whole genome shotgun (WGS) entry which is preliminary data.</text>
</comment>
<keyword evidence="1" id="KW-0007">Acetylation</keyword>
<dbReference type="Gene3D" id="3.30.160.110">
    <property type="entry name" value="Siroheme synthase, domain 2"/>
    <property type="match status" value="1"/>
</dbReference>
<evidence type="ECO:0000313" key="3">
    <source>
        <dbReference type="EMBL" id="CAD7674578.1"/>
    </source>
</evidence>
<dbReference type="PANTHER" id="PTHR46315">
    <property type="entry name" value="SPERMINE SYNTHASE"/>
    <property type="match status" value="1"/>
</dbReference>
<dbReference type="InterPro" id="IPR040900">
    <property type="entry name" value="SpmSyn_N"/>
</dbReference>
<gene>
    <name evidence="3" type="ORF">NYPRO_LOCUS7373</name>
</gene>
<dbReference type="InterPro" id="IPR029063">
    <property type="entry name" value="SAM-dependent_MTases_sf"/>
</dbReference>
<accession>A0A811YCF8</accession>
<name>A0A811YCF8_NYCPR</name>
<proteinExistence type="predicted"/>
<keyword evidence="4" id="KW-1185">Reference proteome</keyword>
<dbReference type="InterPro" id="IPR015576">
    <property type="entry name" value="Spermine_synthase_animal"/>
</dbReference>
<dbReference type="Gene3D" id="3.40.50.150">
    <property type="entry name" value="Vaccinia Virus protein VP39"/>
    <property type="match status" value="1"/>
</dbReference>
<evidence type="ECO:0000313" key="4">
    <source>
        <dbReference type="Proteomes" id="UP000645828"/>
    </source>
</evidence>
<dbReference type="EMBL" id="CAJHUB010000673">
    <property type="protein sequence ID" value="CAD7674578.1"/>
    <property type="molecule type" value="Genomic_DNA"/>
</dbReference>
<feature type="domain" description="Spermine synthase N-terminal" evidence="2">
    <location>
        <begin position="76"/>
        <end position="139"/>
    </location>
</feature>
<dbReference type="GO" id="GO:0006597">
    <property type="term" value="P:spermine biosynthetic process"/>
    <property type="evidence" value="ECO:0007669"/>
    <property type="project" value="InterPro"/>
</dbReference>
<organism evidence="3 4">
    <name type="scientific">Nyctereutes procyonoides</name>
    <name type="common">Raccoon dog</name>
    <name type="synonym">Canis procyonoides</name>
    <dbReference type="NCBI Taxonomy" id="34880"/>
    <lineage>
        <taxon>Eukaryota</taxon>
        <taxon>Metazoa</taxon>
        <taxon>Chordata</taxon>
        <taxon>Craniata</taxon>
        <taxon>Vertebrata</taxon>
        <taxon>Euteleostomi</taxon>
        <taxon>Mammalia</taxon>
        <taxon>Eutheria</taxon>
        <taxon>Laurasiatheria</taxon>
        <taxon>Carnivora</taxon>
        <taxon>Caniformia</taxon>
        <taxon>Canidae</taxon>
        <taxon>Nyctereutes</taxon>
    </lineage>
</organism>
<dbReference type="Pfam" id="PF17950">
    <property type="entry name" value="SpmSyn_N"/>
    <property type="match status" value="1"/>
</dbReference>
<reference evidence="3" key="1">
    <citation type="submission" date="2020-12" db="EMBL/GenBank/DDBJ databases">
        <authorList>
            <consortium name="Molecular Ecology Group"/>
        </authorList>
    </citation>
    <scope>NUCLEOTIDE SEQUENCE</scope>
    <source>
        <strain evidence="3">TBG_1078</strain>
    </source>
</reference>
<dbReference type="PANTHER" id="PTHR46315:SF1">
    <property type="entry name" value="SPERMINE SYNTHASE"/>
    <property type="match status" value="1"/>
</dbReference>
<evidence type="ECO:0000259" key="2">
    <source>
        <dbReference type="Pfam" id="PF17950"/>
    </source>
</evidence>
<protein>
    <submittedName>
        <fullName evidence="3">(raccoon dog) hypothetical protein</fullName>
    </submittedName>
</protein>
<sequence length="298" mass="34319">MSKGHENQVEGAPIGQILVSKEGITANNCNSLEKKFLMLEFLLRLKFGELEERETKKQKPASKHRGKARHGTLPCKSQCMTESVYTWQDHSYLETYINKNGSFTNLRIYLQGLILSDLQKRMKELSQDSNIDEVVYDGESPYENIRILRLKQFGNLLILSGDVTLAEKALIPGGQKWGILDEIVKPKPKMVTMKTCGDVLHNLKGDLSKRKTKEGRDFDYVINDLTTFLRLILDLSVKVLKQDGKYFTEAVSLREALPLYEEQSRHLYCPVKFSKEFLYVTSNLDLWVFYTVWKKAKP</sequence>